<keyword evidence="3" id="KW-1185">Reference proteome</keyword>
<dbReference type="SMART" id="SM00260">
    <property type="entry name" value="CheW"/>
    <property type="match status" value="1"/>
</dbReference>
<dbReference type="Gene3D" id="2.30.30.40">
    <property type="entry name" value="SH3 Domains"/>
    <property type="match status" value="1"/>
</dbReference>
<dbReference type="EMBL" id="QJTK01000009">
    <property type="protein sequence ID" value="PYF09401.1"/>
    <property type="molecule type" value="Genomic_DNA"/>
</dbReference>
<evidence type="ECO:0000313" key="3">
    <source>
        <dbReference type="Proteomes" id="UP000247727"/>
    </source>
</evidence>
<dbReference type="PANTHER" id="PTHR22617">
    <property type="entry name" value="CHEMOTAXIS SENSOR HISTIDINE KINASE-RELATED"/>
    <property type="match status" value="1"/>
</dbReference>
<feature type="domain" description="CheW-like" evidence="1">
    <location>
        <begin position="5"/>
        <end position="149"/>
    </location>
</feature>
<evidence type="ECO:0000313" key="2">
    <source>
        <dbReference type="EMBL" id="PYF09401.1"/>
    </source>
</evidence>
<dbReference type="GO" id="GO:0007165">
    <property type="term" value="P:signal transduction"/>
    <property type="evidence" value="ECO:0007669"/>
    <property type="project" value="InterPro"/>
</dbReference>
<dbReference type="PROSITE" id="PS50851">
    <property type="entry name" value="CHEW"/>
    <property type="match status" value="1"/>
</dbReference>
<accession>A0A318TWV3</accession>
<dbReference type="SUPFAM" id="SSF50341">
    <property type="entry name" value="CheW-like"/>
    <property type="match status" value="1"/>
</dbReference>
<sequence>MSSKPIDIVTMRLGREMLAIAASDLHEILEPVPVTRMPNSGDFVFGLINVRGAVVPLADLRVVFGMPAEAATNDTRMVVLDVPLETGPVTVAILADKVLDVSSLDPATVEPVPPVGSRWPAEAVRGIGHRDGGFVILPDLPAIFRTHCARSAELRKDIHR</sequence>
<dbReference type="PANTHER" id="PTHR22617:SF23">
    <property type="entry name" value="CHEMOTAXIS PROTEIN CHEW"/>
    <property type="match status" value="1"/>
</dbReference>
<organism evidence="2 3">
    <name type="scientific">Rhodobacter viridis</name>
    <dbReference type="NCBI Taxonomy" id="1054202"/>
    <lineage>
        <taxon>Bacteria</taxon>
        <taxon>Pseudomonadati</taxon>
        <taxon>Pseudomonadota</taxon>
        <taxon>Alphaproteobacteria</taxon>
        <taxon>Rhodobacterales</taxon>
        <taxon>Rhodobacter group</taxon>
        <taxon>Rhodobacter</taxon>
    </lineage>
</organism>
<proteinExistence type="predicted"/>
<dbReference type="Gene3D" id="2.40.50.180">
    <property type="entry name" value="CheA-289, Domain 4"/>
    <property type="match status" value="1"/>
</dbReference>
<dbReference type="GO" id="GO:0006935">
    <property type="term" value="P:chemotaxis"/>
    <property type="evidence" value="ECO:0007669"/>
    <property type="project" value="InterPro"/>
</dbReference>
<dbReference type="Proteomes" id="UP000247727">
    <property type="component" value="Unassembled WGS sequence"/>
</dbReference>
<dbReference type="AlphaFoldDB" id="A0A318TWV3"/>
<name>A0A318TWV3_9RHOB</name>
<evidence type="ECO:0000259" key="1">
    <source>
        <dbReference type="PROSITE" id="PS50851"/>
    </source>
</evidence>
<dbReference type="GO" id="GO:0005829">
    <property type="term" value="C:cytosol"/>
    <property type="evidence" value="ECO:0007669"/>
    <property type="project" value="TreeGrafter"/>
</dbReference>
<dbReference type="Pfam" id="PF01584">
    <property type="entry name" value="CheW"/>
    <property type="match status" value="1"/>
</dbReference>
<reference evidence="2 3" key="1">
    <citation type="submission" date="2018-06" db="EMBL/GenBank/DDBJ databases">
        <title>Genomic Encyclopedia of Type Strains, Phase III (KMG-III): the genomes of soil and plant-associated and newly described type strains.</title>
        <authorList>
            <person name="Whitman W."/>
        </authorList>
    </citation>
    <scope>NUCLEOTIDE SEQUENCE [LARGE SCALE GENOMIC DNA]</scope>
    <source>
        <strain evidence="2 3">JA737</strain>
    </source>
</reference>
<dbReference type="InterPro" id="IPR039315">
    <property type="entry name" value="CheW"/>
</dbReference>
<dbReference type="OrthoDB" id="3291462at2"/>
<dbReference type="InterPro" id="IPR036061">
    <property type="entry name" value="CheW-like_dom_sf"/>
</dbReference>
<dbReference type="RefSeq" id="WP_110806189.1">
    <property type="nucleotide sequence ID" value="NZ_QJTK01000009.1"/>
</dbReference>
<comment type="caution">
    <text evidence="2">The sequence shown here is derived from an EMBL/GenBank/DDBJ whole genome shotgun (WGS) entry which is preliminary data.</text>
</comment>
<gene>
    <name evidence="2" type="ORF">C8J30_109147</name>
</gene>
<protein>
    <submittedName>
        <fullName evidence="2">Purine-binding chemotaxis protein CheW</fullName>
    </submittedName>
</protein>
<dbReference type="InterPro" id="IPR002545">
    <property type="entry name" value="CheW-lke_dom"/>
</dbReference>